<name>A0A822ZCV9_NELNU</name>
<proteinExistence type="predicted"/>
<dbReference type="AlphaFoldDB" id="A0A822ZCV9"/>
<dbReference type="EMBL" id="DUZY01000005">
    <property type="protein sequence ID" value="DAD41511.1"/>
    <property type="molecule type" value="Genomic_DNA"/>
</dbReference>
<reference evidence="1 2" key="1">
    <citation type="journal article" date="2020" name="Mol. Biol. Evol.">
        <title>Distinct Expression and Methylation Patterns for Genes with Different Fates following a Single Whole-Genome Duplication in Flowering Plants.</title>
        <authorList>
            <person name="Shi T."/>
            <person name="Rahmani R.S."/>
            <person name="Gugger P.F."/>
            <person name="Wang M."/>
            <person name="Li H."/>
            <person name="Zhang Y."/>
            <person name="Li Z."/>
            <person name="Wang Q."/>
            <person name="Van de Peer Y."/>
            <person name="Marchal K."/>
            <person name="Chen J."/>
        </authorList>
    </citation>
    <scope>NUCLEOTIDE SEQUENCE [LARGE SCALE GENOMIC DNA]</scope>
    <source>
        <tissue evidence="1">Leaf</tissue>
    </source>
</reference>
<gene>
    <name evidence="1" type="ORF">HUJ06_015834</name>
</gene>
<accession>A0A822ZCV9</accession>
<evidence type="ECO:0000313" key="1">
    <source>
        <dbReference type="EMBL" id="DAD41511.1"/>
    </source>
</evidence>
<sequence>MMWPYQIKSPVLCPYQIKLPRCGVPTSLQTNASMPSPYMVILFIMRRCWATISENHLHSF</sequence>
<dbReference type="Proteomes" id="UP000607653">
    <property type="component" value="Unassembled WGS sequence"/>
</dbReference>
<comment type="caution">
    <text evidence="1">The sequence shown here is derived from an EMBL/GenBank/DDBJ whole genome shotgun (WGS) entry which is preliminary data.</text>
</comment>
<organism evidence="1 2">
    <name type="scientific">Nelumbo nucifera</name>
    <name type="common">Sacred lotus</name>
    <dbReference type="NCBI Taxonomy" id="4432"/>
    <lineage>
        <taxon>Eukaryota</taxon>
        <taxon>Viridiplantae</taxon>
        <taxon>Streptophyta</taxon>
        <taxon>Embryophyta</taxon>
        <taxon>Tracheophyta</taxon>
        <taxon>Spermatophyta</taxon>
        <taxon>Magnoliopsida</taxon>
        <taxon>Proteales</taxon>
        <taxon>Nelumbonaceae</taxon>
        <taxon>Nelumbo</taxon>
    </lineage>
</organism>
<keyword evidence="2" id="KW-1185">Reference proteome</keyword>
<protein>
    <submittedName>
        <fullName evidence="1">Uncharacterized protein</fullName>
    </submittedName>
</protein>
<evidence type="ECO:0000313" key="2">
    <source>
        <dbReference type="Proteomes" id="UP000607653"/>
    </source>
</evidence>